<protein>
    <submittedName>
        <fullName evidence="8">Response regulator transcription factor</fullName>
    </submittedName>
</protein>
<dbReference type="PANTHER" id="PTHR43214:SF41">
    <property type="entry name" value="NITRATE_NITRITE RESPONSE REGULATOR PROTEIN NARP"/>
    <property type="match status" value="1"/>
</dbReference>
<evidence type="ECO:0000259" key="6">
    <source>
        <dbReference type="PROSITE" id="PS50043"/>
    </source>
</evidence>
<comment type="caution">
    <text evidence="8">The sequence shown here is derived from an EMBL/GenBank/DDBJ whole genome shotgun (WGS) entry which is preliminary data.</text>
</comment>
<dbReference type="PRINTS" id="PR00038">
    <property type="entry name" value="HTHLUXR"/>
</dbReference>
<dbReference type="Pfam" id="PF00196">
    <property type="entry name" value="GerE"/>
    <property type="match status" value="1"/>
</dbReference>
<name>A0AAW4L483_9BACT</name>
<organism evidence="8 9">
    <name type="scientific">Geoanaerobacter pelophilus</name>
    <dbReference type="NCBI Taxonomy" id="60036"/>
    <lineage>
        <taxon>Bacteria</taxon>
        <taxon>Pseudomonadati</taxon>
        <taxon>Thermodesulfobacteriota</taxon>
        <taxon>Desulfuromonadia</taxon>
        <taxon>Geobacterales</taxon>
        <taxon>Geobacteraceae</taxon>
        <taxon>Geoanaerobacter</taxon>
    </lineage>
</organism>
<dbReference type="InterPro" id="IPR016032">
    <property type="entry name" value="Sig_transdc_resp-reg_C-effctor"/>
</dbReference>
<dbReference type="PROSITE" id="PS50110">
    <property type="entry name" value="RESPONSE_REGULATORY"/>
    <property type="match status" value="1"/>
</dbReference>
<dbReference type="EMBL" id="JAHCVJ010000003">
    <property type="protein sequence ID" value="MBT0664620.1"/>
    <property type="molecule type" value="Genomic_DNA"/>
</dbReference>
<keyword evidence="2" id="KW-0805">Transcription regulation</keyword>
<dbReference type="SUPFAM" id="SSF46894">
    <property type="entry name" value="C-terminal effector domain of the bipartite response regulators"/>
    <property type="match status" value="1"/>
</dbReference>
<evidence type="ECO:0000313" key="8">
    <source>
        <dbReference type="EMBL" id="MBT0664620.1"/>
    </source>
</evidence>
<keyword evidence="9" id="KW-1185">Reference proteome</keyword>
<keyword evidence="3" id="KW-0238">DNA-binding</keyword>
<dbReference type="PROSITE" id="PS00622">
    <property type="entry name" value="HTH_LUXR_1"/>
    <property type="match status" value="1"/>
</dbReference>
<dbReference type="SMART" id="SM00421">
    <property type="entry name" value="HTH_LUXR"/>
    <property type="match status" value="1"/>
</dbReference>
<evidence type="ECO:0000256" key="5">
    <source>
        <dbReference type="PROSITE-ProRule" id="PRU00169"/>
    </source>
</evidence>
<evidence type="ECO:0000256" key="3">
    <source>
        <dbReference type="ARBA" id="ARBA00023125"/>
    </source>
</evidence>
<dbReference type="CDD" id="cd17535">
    <property type="entry name" value="REC_NarL-like"/>
    <property type="match status" value="1"/>
</dbReference>
<dbReference type="CDD" id="cd06170">
    <property type="entry name" value="LuxR_C_like"/>
    <property type="match status" value="1"/>
</dbReference>
<dbReference type="Proteomes" id="UP000811899">
    <property type="component" value="Unassembled WGS sequence"/>
</dbReference>
<evidence type="ECO:0000313" key="9">
    <source>
        <dbReference type="Proteomes" id="UP000811899"/>
    </source>
</evidence>
<dbReference type="InterPro" id="IPR001789">
    <property type="entry name" value="Sig_transdc_resp-reg_receiver"/>
</dbReference>
<dbReference type="InterPro" id="IPR039420">
    <property type="entry name" value="WalR-like"/>
</dbReference>
<evidence type="ECO:0000256" key="4">
    <source>
        <dbReference type="ARBA" id="ARBA00023163"/>
    </source>
</evidence>
<dbReference type="Pfam" id="PF00072">
    <property type="entry name" value="Response_reg"/>
    <property type="match status" value="1"/>
</dbReference>
<dbReference type="GO" id="GO:0006355">
    <property type="term" value="P:regulation of DNA-templated transcription"/>
    <property type="evidence" value="ECO:0007669"/>
    <property type="project" value="InterPro"/>
</dbReference>
<dbReference type="Gene3D" id="3.40.50.2300">
    <property type="match status" value="1"/>
</dbReference>
<dbReference type="GO" id="GO:0000160">
    <property type="term" value="P:phosphorelay signal transduction system"/>
    <property type="evidence" value="ECO:0007669"/>
    <property type="project" value="InterPro"/>
</dbReference>
<keyword evidence="1 5" id="KW-0597">Phosphoprotein</keyword>
<evidence type="ECO:0000256" key="2">
    <source>
        <dbReference type="ARBA" id="ARBA00023015"/>
    </source>
</evidence>
<evidence type="ECO:0000259" key="7">
    <source>
        <dbReference type="PROSITE" id="PS50110"/>
    </source>
</evidence>
<reference evidence="8 9" key="1">
    <citation type="submission" date="2021-05" db="EMBL/GenBank/DDBJ databases">
        <title>The draft genome of Geobacter pelophilus DSM 12255.</title>
        <authorList>
            <person name="Xu Z."/>
            <person name="Masuda Y."/>
            <person name="Itoh H."/>
            <person name="Senoo K."/>
        </authorList>
    </citation>
    <scope>NUCLEOTIDE SEQUENCE [LARGE SCALE GENOMIC DNA]</scope>
    <source>
        <strain evidence="8 9">DSM 12255</strain>
    </source>
</reference>
<gene>
    <name evidence="8" type="ORF">KI809_09950</name>
</gene>
<keyword evidence="4" id="KW-0804">Transcription</keyword>
<proteinExistence type="predicted"/>
<accession>A0AAW4L483</accession>
<dbReference type="SMART" id="SM00448">
    <property type="entry name" value="REC"/>
    <property type="match status" value="1"/>
</dbReference>
<dbReference type="SUPFAM" id="SSF52172">
    <property type="entry name" value="CheY-like"/>
    <property type="match status" value="1"/>
</dbReference>
<dbReference type="AlphaFoldDB" id="A0AAW4L483"/>
<feature type="modified residue" description="4-aspartylphosphate" evidence="5">
    <location>
        <position position="55"/>
    </location>
</feature>
<dbReference type="InterPro" id="IPR011006">
    <property type="entry name" value="CheY-like_superfamily"/>
</dbReference>
<feature type="domain" description="HTH luxR-type" evidence="6">
    <location>
        <begin position="146"/>
        <end position="211"/>
    </location>
</feature>
<feature type="domain" description="Response regulatory" evidence="7">
    <location>
        <begin position="4"/>
        <end position="120"/>
    </location>
</feature>
<dbReference type="InterPro" id="IPR058245">
    <property type="entry name" value="NreC/VraR/RcsB-like_REC"/>
</dbReference>
<evidence type="ECO:0000256" key="1">
    <source>
        <dbReference type="ARBA" id="ARBA00022553"/>
    </source>
</evidence>
<dbReference type="GO" id="GO:0003677">
    <property type="term" value="F:DNA binding"/>
    <property type="evidence" value="ECO:0007669"/>
    <property type="project" value="UniProtKB-KW"/>
</dbReference>
<dbReference type="PROSITE" id="PS50043">
    <property type="entry name" value="HTH_LUXR_2"/>
    <property type="match status" value="1"/>
</dbReference>
<dbReference type="RefSeq" id="WP_214171375.1">
    <property type="nucleotide sequence ID" value="NZ_JAHCVJ010000003.1"/>
</dbReference>
<sequence length="216" mass="24264">MRIKILLVDDHAIFREGLRSLIEKEADMTVVGEAGNGIEAIRLARELSPDVVIMDISMPEMNGIEATKQIREARGDVKVLALSMESDRRFIVEVLDSGANGYILKDAPFSELADAVRIVADNETYLGPRITELIIKDYLQRIPDRLPLTFESLTNREREIIQLIADGKSTKDIASQFVVSIKTIEVHRHAIMKKLNLYSVAELTKYAIREGLTSLN</sequence>
<dbReference type="PANTHER" id="PTHR43214">
    <property type="entry name" value="TWO-COMPONENT RESPONSE REGULATOR"/>
    <property type="match status" value="1"/>
</dbReference>
<dbReference type="InterPro" id="IPR000792">
    <property type="entry name" value="Tscrpt_reg_LuxR_C"/>
</dbReference>